<dbReference type="PANTHER" id="PTHR15032">
    <property type="entry name" value="N-ACYL-PHOSPHATIDYLETHANOLAMINE-HYDROLYZING PHOSPHOLIPASE D"/>
    <property type="match status" value="1"/>
</dbReference>
<organism evidence="2 3">
    <name type="scientific">Dyella koreensis</name>
    <dbReference type="NCBI Taxonomy" id="311235"/>
    <lineage>
        <taxon>Bacteria</taxon>
        <taxon>Pseudomonadati</taxon>
        <taxon>Pseudomonadota</taxon>
        <taxon>Gammaproteobacteria</taxon>
        <taxon>Lysobacterales</taxon>
        <taxon>Rhodanobacteraceae</taxon>
        <taxon>Dyella</taxon>
    </lineage>
</organism>
<name>A0ABW8K611_9GAMM</name>
<gene>
    <name evidence="2" type="ORF">ISS97_13810</name>
</gene>
<comment type="caution">
    <text evidence="2">The sequence shown here is derived from an EMBL/GenBank/DDBJ whole genome shotgun (WGS) entry which is preliminary data.</text>
</comment>
<dbReference type="EMBL" id="JADIKD010000011">
    <property type="protein sequence ID" value="MFK2918344.1"/>
    <property type="molecule type" value="Genomic_DNA"/>
</dbReference>
<dbReference type="InterPro" id="IPR036866">
    <property type="entry name" value="RibonucZ/Hydroxyglut_hydro"/>
</dbReference>
<dbReference type="Proteomes" id="UP001620408">
    <property type="component" value="Unassembled WGS sequence"/>
</dbReference>
<dbReference type="InterPro" id="IPR001279">
    <property type="entry name" value="Metallo-B-lactamas"/>
</dbReference>
<dbReference type="RefSeq" id="WP_379985834.1">
    <property type="nucleotide sequence ID" value="NZ_JADIKD010000011.1"/>
</dbReference>
<accession>A0ABW8K611</accession>
<sequence length="361" mass="40028">MAMFSREATGLRLERMRASAQYADGHFVNTYPSSAPPATGDRPTLRDFFFRNEGREPTQPLPALDPRAAWTRPVSTGLRTTWLGHSTVLLEIDGVRVLTDPVWGERASPFSFMGPKRFQPVPVDIAALPPLDAILISHDHYDHLDYPSIRALTALGVPFITSLGVGMHLEAWGVPADRIIELDWWEHVSLPRGLTITAAPSHHFSGRGLRDRNTTLWSSFVLRGEKHSVFFSGDTGLSPAFEEIGRRLGPFDVVMIEVGAFHPSWGNVHLGPENALQAWSQLSSGRLLPVHWGTFNLAMHPWEEPAEVLLANAPEGLLMPRIGEAVEPALVETVQPWWRGAVASRGKHVTPRIPDLLVQKD</sequence>
<dbReference type="Pfam" id="PF12706">
    <property type="entry name" value="Lactamase_B_2"/>
    <property type="match status" value="1"/>
</dbReference>
<dbReference type="Gene3D" id="3.60.15.10">
    <property type="entry name" value="Ribonuclease Z/Hydroxyacylglutathione hydrolase-like"/>
    <property type="match status" value="1"/>
</dbReference>
<feature type="domain" description="Metallo-beta-lactamase" evidence="1">
    <location>
        <begin position="96"/>
        <end position="292"/>
    </location>
</feature>
<proteinExistence type="predicted"/>
<protein>
    <submittedName>
        <fullName evidence="2">MBL fold metallo-hydrolase</fullName>
    </submittedName>
</protein>
<evidence type="ECO:0000313" key="3">
    <source>
        <dbReference type="Proteomes" id="UP001620408"/>
    </source>
</evidence>
<reference evidence="2 3" key="1">
    <citation type="submission" date="2020-10" db="EMBL/GenBank/DDBJ databases">
        <title>Phylogeny of dyella-like bacteria.</title>
        <authorList>
            <person name="Fu J."/>
        </authorList>
    </citation>
    <scope>NUCLEOTIDE SEQUENCE [LARGE SCALE GENOMIC DNA]</scope>
    <source>
        <strain evidence="2 3">BB4</strain>
    </source>
</reference>
<evidence type="ECO:0000313" key="2">
    <source>
        <dbReference type="EMBL" id="MFK2918344.1"/>
    </source>
</evidence>
<dbReference type="SUPFAM" id="SSF56281">
    <property type="entry name" value="Metallo-hydrolase/oxidoreductase"/>
    <property type="match status" value="1"/>
</dbReference>
<evidence type="ECO:0000259" key="1">
    <source>
        <dbReference type="Pfam" id="PF12706"/>
    </source>
</evidence>
<keyword evidence="3" id="KW-1185">Reference proteome</keyword>
<dbReference type="PANTHER" id="PTHR15032:SF4">
    <property type="entry name" value="N-ACYL-PHOSPHATIDYLETHANOLAMINE-HYDROLYZING PHOSPHOLIPASE D"/>
    <property type="match status" value="1"/>
</dbReference>